<reference evidence="1 2" key="1">
    <citation type="submission" date="2023-09" db="EMBL/GenBank/DDBJ databases">
        <title>Genomes of two closely related lineages of the louse Polyplax serrata with different host specificities.</title>
        <authorList>
            <person name="Martinu J."/>
            <person name="Tarabai H."/>
            <person name="Stefka J."/>
            <person name="Hypsa V."/>
        </authorList>
    </citation>
    <scope>NUCLEOTIDE SEQUENCE [LARGE SCALE GENOMIC DNA]</scope>
    <source>
        <strain evidence="1">98ZLc_SE</strain>
    </source>
</reference>
<sequence>MAVSLAELDWDVPGAVVHLKGQLAMSLTRPQLPETQSITQWPSLFRYLDWSIRETSGIRKQDAPHVFKAVAKNDIGLPIAKNFLKERGNDMRK</sequence>
<gene>
    <name evidence="1" type="ORF">RUM44_005292</name>
</gene>
<name>A0ABR1AEM5_POLSC</name>
<proteinExistence type="predicted"/>
<dbReference type="Gene3D" id="1.25.50.20">
    <property type="match status" value="1"/>
</dbReference>
<organism evidence="1 2">
    <name type="scientific">Polyplax serrata</name>
    <name type="common">Common mouse louse</name>
    <dbReference type="NCBI Taxonomy" id="468196"/>
    <lineage>
        <taxon>Eukaryota</taxon>
        <taxon>Metazoa</taxon>
        <taxon>Ecdysozoa</taxon>
        <taxon>Arthropoda</taxon>
        <taxon>Hexapoda</taxon>
        <taxon>Insecta</taxon>
        <taxon>Pterygota</taxon>
        <taxon>Neoptera</taxon>
        <taxon>Paraneoptera</taxon>
        <taxon>Psocodea</taxon>
        <taxon>Troctomorpha</taxon>
        <taxon>Phthiraptera</taxon>
        <taxon>Anoplura</taxon>
        <taxon>Polyplacidae</taxon>
        <taxon>Polyplax</taxon>
    </lineage>
</organism>
<evidence type="ECO:0000313" key="1">
    <source>
        <dbReference type="EMBL" id="KAK6617704.1"/>
    </source>
</evidence>
<keyword evidence="2" id="KW-1185">Reference proteome</keyword>
<protein>
    <submittedName>
        <fullName evidence="1">Uncharacterized protein</fullName>
    </submittedName>
</protein>
<dbReference type="Proteomes" id="UP001359485">
    <property type="component" value="Unassembled WGS sequence"/>
</dbReference>
<evidence type="ECO:0000313" key="2">
    <source>
        <dbReference type="Proteomes" id="UP001359485"/>
    </source>
</evidence>
<dbReference type="EMBL" id="JAWJWF010000051">
    <property type="protein sequence ID" value="KAK6617704.1"/>
    <property type="molecule type" value="Genomic_DNA"/>
</dbReference>
<accession>A0ABR1AEM5</accession>
<comment type="caution">
    <text evidence="1">The sequence shown here is derived from an EMBL/GenBank/DDBJ whole genome shotgun (WGS) entry which is preliminary data.</text>
</comment>